<dbReference type="EC" id="2.1.1.170" evidence="6"/>
<evidence type="ECO:0000256" key="3">
    <source>
        <dbReference type="ARBA" id="ARBA00022603"/>
    </source>
</evidence>
<name>A0A7Z0HWT0_9RHOB</name>
<keyword evidence="1 6" id="KW-0963">Cytoplasm</keyword>
<dbReference type="AlphaFoldDB" id="A0A7Z0HWT0"/>
<dbReference type="GO" id="GO:0070043">
    <property type="term" value="F:rRNA (guanine-N7-)-methyltransferase activity"/>
    <property type="evidence" value="ECO:0007669"/>
    <property type="project" value="UniProtKB-UniRule"/>
</dbReference>
<gene>
    <name evidence="6 7" type="primary">rsmG</name>
    <name evidence="7" type="ORF">HUK65_02065</name>
</gene>
<feature type="binding site" evidence="6">
    <location>
        <begin position="129"/>
        <end position="130"/>
    </location>
    <ligand>
        <name>S-adenosyl-L-methionine</name>
        <dbReference type="ChEBI" id="CHEBI:59789"/>
    </ligand>
</feature>
<dbReference type="PANTHER" id="PTHR31760:SF0">
    <property type="entry name" value="S-ADENOSYL-L-METHIONINE-DEPENDENT METHYLTRANSFERASES SUPERFAMILY PROTEIN"/>
    <property type="match status" value="1"/>
</dbReference>
<organism evidence="7 8">
    <name type="scientific">Rhabdonatronobacter sediminivivens</name>
    <dbReference type="NCBI Taxonomy" id="2743469"/>
    <lineage>
        <taxon>Bacteria</taxon>
        <taxon>Pseudomonadati</taxon>
        <taxon>Pseudomonadota</taxon>
        <taxon>Alphaproteobacteria</taxon>
        <taxon>Rhodobacterales</taxon>
        <taxon>Paracoccaceae</taxon>
        <taxon>Rhabdonatronobacter</taxon>
    </lineage>
</organism>
<dbReference type="NCBIfam" id="TIGR00138">
    <property type="entry name" value="rsmG_gidB"/>
    <property type="match status" value="1"/>
</dbReference>
<accession>A0A7Z0HWT0</accession>
<feature type="binding site" evidence="6">
    <location>
        <position position="143"/>
    </location>
    <ligand>
        <name>S-adenosyl-L-methionine</name>
        <dbReference type="ChEBI" id="CHEBI:59789"/>
    </ligand>
</feature>
<comment type="caution">
    <text evidence="7">The sequence shown here is derived from an EMBL/GenBank/DDBJ whole genome shotgun (WGS) entry which is preliminary data.</text>
</comment>
<dbReference type="HAMAP" id="MF_00074">
    <property type="entry name" value="16SrRNA_methyltr_G"/>
    <property type="match status" value="1"/>
</dbReference>
<dbReference type="Proteomes" id="UP000529417">
    <property type="component" value="Unassembled WGS sequence"/>
</dbReference>
<protein>
    <recommendedName>
        <fullName evidence="6">Ribosomal RNA small subunit methyltransferase G</fullName>
        <ecNumber evidence="6">2.1.1.170</ecNumber>
    </recommendedName>
    <alternativeName>
        <fullName evidence="6">16S rRNA 7-methylguanosine methyltransferase</fullName>
        <shortName evidence="6">16S rRNA m7G methyltransferase</shortName>
    </alternativeName>
</protein>
<feature type="binding site" evidence="6">
    <location>
        <position position="80"/>
    </location>
    <ligand>
        <name>S-adenosyl-L-methionine</name>
        <dbReference type="ChEBI" id="CHEBI:59789"/>
    </ligand>
</feature>
<dbReference type="RefSeq" id="WP_179904469.1">
    <property type="nucleotide sequence ID" value="NZ_JACBXS010000003.1"/>
</dbReference>
<keyword evidence="5 6" id="KW-0949">S-adenosyl-L-methionine</keyword>
<dbReference type="InterPro" id="IPR003682">
    <property type="entry name" value="rRNA_ssu_MeTfrase_G"/>
</dbReference>
<comment type="caution">
    <text evidence="6">Lacks conserved residue(s) required for the propagation of feature annotation.</text>
</comment>
<sequence>MRPDVAALSAALGQSVSRETVERLDEYGALLVRWNQHVNLVARSTLPDLWRRHIVDSAQLYMHAPKHAKSWVDIGAGAGLPGLVIACVAKELNADLKVMLIESDARKCAFLSEASRRLSLSVRILNARIEEAPPQSAAVVTARALAPLSQLLPLVARHMAPDGVALLPKGRSYRQEVDAALVSWSFSYEIHPSRTSQDSVILKLESPSRV</sequence>
<dbReference type="PANTHER" id="PTHR31760">
    <property type="entry name" value="S-ADENOSYL-L-METHIONINE-DEPENDENT METHYLTRANSFERASES SUPERFAMILY PROTEIN"/>
    <property type="match status" value="1"/>
</dbReference>
<proteinExistence type="inferred from homology"/>
<evidence type="ECO:0000313" key="7">
    <source>
        <dbReference type="EMBL" id="NYS23761.1"/>
    </source>
</evidence>
<evidence type="ECO:0000256" key="1">
    <source>
        <dbReference type="ARBA" id="ARBA00022490"/>
    </source>
</evidence>
<keyword evidence="3 6" id="KW-0489">Methyltransferase</keyword>
<comment type="catalytic activity">
    <reaction evidence="6">
        <text>guanosine(527) in 16S rRNA + S-adenosyl-L-methionine = N(7)-methylguanosine(527) in 16S rRNA + S-adenosyl-L-homocysteine</text>
        <dbReference type="Rhea" id="RHEA:42732"/>
        <dbReference type="Rhea" id="RHEA-COMP:10209"/>
        <dbReference type="Rhea" id="RHEA-COMP:10210"/>
        <dbReference type="ChEBI" id="CHEBI:57856"/>
        <dbReference type="ChEBI" id="CHEBI:59789"/>
        <dbReference type="ChEBI" id="CHEBI:74269"/>
        <dbReference type="ChEBI" id="CHEBI:74480"/>
        <dbReference type="EC" id="2.1.1.170"/>
    </reaction>
</comment>
<comment type="similarity">
    <text evidence="6">Belongs to the methyltransferase superfamily. RNA methyltransferase RsmG family.</text>
</comment>
<comment type="function">
    <text evidence="6">Specifically methylates the N7 position of guanine in position 527 of 16S rRNA.</text>
</comment>
<dbReference type="EMBL" id="JACBXS010000003">
    <property type="protein sequence ID" value="NYS23761.1"/>
    <property type="molecule type" value="Genomic_DNA"/>
</dbReference>
<dbReference type="InterPro" id="IPR029063">
    <property type="entry name" value="SAM-dependent_MTases_sf"/>
</dbReference>
<reference evidence="7 8" key="1">
    <citation type="journal article" date="2000" name="Arch. Microbiol.">
        <title>Rhodobaca bogoriensis gen. nov. and sp. nov., an alkaliphilic purple nonsulfur bacterium from African Rift Valley soda lakes.</title>
        <authorList>
            <person name="Milford A.D."/>
            <person name="Achenbach L.A."/>
            <person name="Jung D.O."/>
            <person name="Madigan M.T."/>
        </authorList>
    </citation>
    <scope>NUCLEOTIDE SEQUENCE [LARGE SCALE GENOMIC DNA]</scope>
    <source>
        <strain evidence="7 8">2376</strain>
    </source>
</reference>
<keyword evidence="4 6" id="KW-0808">Transferase</keyword>
<keyword evidence="8" id="KW-1185">Reference proteome</keyword>
<dbReference type="Gene3D" id="3.40.50.150">
    <property type="entry name" value="Vaccinia Virus protein VP39"/>
    <property type="match status" value="1"/>
</dbReference>
<keyword evidence="2 6" id="KW-0698">rRNA processing</keyword>
<dbReference type="PIRSF" id="PIRSF003078">
    <property type="entry name" value="GidB"/>
    <property type="match status" value="1"/>
</dbReference>
<evidence type="ECO:0000256" key="4">
    <source>
        <dbReference type="ARBA" id="ARBA00022679"/>
    </source>
</evidence>
<evidence type="ECO:0000256" key="6">
    <source>
        <dbReference type="HAMAP-Rule" id="MF_00074"/>
    </source>
</evidence>
<evidence type="ECO:0000256" key="2">
    <source>
        <dbReference type="ARBA" id="ARBA00022552"/>
    </source>
</evidence>
<dbReference type="Pfam" id="PF02527">
    <property type="entry name" value="GidB"/>
    <property type="match status" value="1"/>
</dbReference>
<comment type="subcellular location">
    <subcellularLocation>
        <location evidence="6">Cytoplasm</location>
    </subcellularLocation>
</comment>
<dbReference type="GO" id="GO:0005829">
    <property type="term" value="C:cytosol"/>
    <property type="evidence" value="ECO:0007669"/>
    <property type="project" value="TreeGrafter"/>
</dbReference>
<feature type="binding site" evidence="6">
    <location>
        <position position="75"/>
    </location>
    <ligand>
        <name>S-adenosyl-L-methionine</name>
        <dbReference type="ChEBI" id="CHEBI:59789"/>
    </ligand>
</feature>
<dbReference type="SUPFAM" id="SSF53335">
    <property type="entry name" value="S-adenosyl-L-methionine-dependent methyltransferases"/>
    <property type="match status" value="1"/>
</dbReference>
<evidence type="ECO:0000256" key="5">
    <source>
        <dbReference type="ARBA" id="ARBA00022691"/>
    </source>
</evidence>
<evidence type="ECO:0000313" key="8">
    <source>
        <dbReference type="Proteomes" id="UP000529417"/>
    </source>
</evidence>